<dbReference type="PANTHER" id="PTHR24171:SF8">
    <property type="entry name" value="BRCA1-ASSOCIATED RING DOMAIN PROTEIN 1"/>
    <property type="match status" value="1"/>
</dbReference>
<dbReference type="SMART" id="SM00248">
    <property type="entry name" value="ANK"/>
    <property type="match status" value="3"/>
</dbReference>
<dbReference type="GO" id="GO:0085020">
    <property type="term" value="P:protein K6-linked ubiquitination"/>
    <property type="evidence" value="ECO:0007669"/>
    <property type="project" value="TreeGrafter"/>
</dbReference>
<proteinExistence type="predicted"/>
<reference evidence="4 5" key="2">
    <citation type="submission" date="2020-07" db="EMBL/GenBank/DDBJ databases">
        <title>Genome of starter culture bacteria Kocuria salsicia reveals its technological properties and safety for usage in meat industry.</title>
        <authorList>
            <person name="Michael M."/>
            <person name="Konstantin K."/>
            <person name="Evgenii K."/>
            <person name="Galina S."/>
            <person name="Oksana K."/>
            <person name="Andrei L."/>
        </authorList>
    </citation>
    <scope>NUCLEOTIDE SEQUENCE [LARGE SCALE GENOMIC DNA]</scope>
    <source>
        <strain evidence="4 5">80</strain>
    </source>
</reference>
<dbReference type="Proteomes" id="UP000216825">
    <property type="component" value="Chromosome"/>
</dbReference>
<accession>A0A7D7L2A3</accession>
<dbReference type="AlphaFoldDB" id="A0A7D7L2A3"/>
<dbReference type="GO" id="GO:0004842">
    <property type="term" value="F:ubiquitin-protein transferase activity"/>
    <property type="evidence" value="ECO:0007669"/>
    <property type="project" value="TreeGrafter"/>
</dbReference>
<dbReference type="Pfam" id="PF12796">
    <property type="entry name" value="Ank_2"/>
    <property type="match status" value="1"/>
</dbReference>
<dbReference type="RefSeq" id="WP_094393664.1">
    <property type="nucleotide sequence ID" value="NZ_CP059343.1"/>
</dbReference>
<keyword evidence="2 3" id="KW-0040">ANK repeat</keyword>
<dbReference type="Gene3D" id="1.25.40.20">
    <property type="entry name" value="Ankyrin repeat-containing domain"/>
    <property type="match status" value="1"/>
</dbReference>
<gene>
    <name evidence="4" type="ORF">CIB50_0001547</name>
</gene>
<evidence type="ECO:0000256" key="2">
    <source>
        <dbReference type="ARBA" id="ARBA00023043"/>
    </source>
</evidence>
<dbReference type="InterPro" id="IPR002110">
    <property type="entry name" value="Ankyrin_rpt"/>
</dbReference>
<dbReference type="PROSITE" id="PS50088">
    <property type="entry name" value="ANK_REPEAT"/>
    <property type="match status" value="1"/>
</dbReference>
<keyword evidence="1" id="KW-0677">Repeat</keyword>
<keyword evidence="5" id="KW-1185">Reference proteome</keyword>
<dbReference type="PANTHER" id="PTHR24171">
    <property type="entry name" value="ANKYRIN REPEAT DOMAIN-CONTAINING PROTEIN 39-RELATED"/>
    <property type="match status" value="1"/>
</dbReference>
<sequence>MTQPESAPQPPQLTEAELAYATSLFDAARNGDTDTLRAALDAGVPVNLTNGKGDTLLNLAAYLEREDTVAMLLEKGADTERVSDMGFTALVCAVFRGNEAITRMLLEAGAGQATGHQHAQDVARVFGQEQLLPLLTQYETREA</sequence>
<reference evidence="5" key="1">
    <citation type="submission" date="2017-08" db="EMBL/GenBank/DDBJ databases">
        <title>Draft Genome Sequence of Kocuria varians 80.</title>
        <authorList>
            <person name="Minaev M."/>
            <person name="Kurbakov K.A."/>
            <person name="Solodovnikova G.I."/>
            <person name="Kuznetsova O.A."/>
            <person name="Lisitsyn A.B."/>
        </authorList>
    </citation>
    <scope>NUCLEOTIDE SEQUENCE [LARGE SCALE GENOMIC DNA]</scope>
    <source>
        <strain evidence="5">80</strain>
    </source>
</reference>
<dbReference type="PROSITE" id="PS50297">
    <property type="entry name" value="ANK_REP_REGION"/>
    <property type="match status" value="1"/>
</dbReference>
<dbReference type="KEGG" id="kvr:CIB50_0001547"/>
<organism evidence="4 5">
    <name type="scientific">Kocuria varians</name>
    <name type="common">Micrococcus varians</name>
    <dbReference type="NCBI Taxonomy" id="1272"/>
    <lineage>
        <taxon>Bacteria</taxon>
        <taxon>Bacillati</taxon>
        <taxon>Actinomycetota</taxon>
        <taxon>Actinomycetes</taxon>
        <taxon>Micrococcales</taxon>
        <taxon>Micrococcaceae</taxon>
        <taxon>Kocuria</taxon>
    </lineage>
</organism>
<feature type="repeat" description="ANK" evidence="3">
    <location>
        <begin position="52"/>
        <end position="84"/>
    </location>
</feature>
<dbReference type="SUPFAM" id="SSF48403">
    <property type="entry name" value="Ankyrin repeat"/>
    <property type="match status" value="1"/>
</dbReference>
<evidence type="ECO:0000256" key="1">
    <source>
        <dbReference type="ARBA" id="ARBA00022737"/>
    </source>
</evidence>
<evidence type="ECO:0000313" key="4">
    <source>
        <dbReference type="EMBL" id="QMS56828.1"/>
    </source>
</evidence>
<evidence type="ECO:0000256" key="3">
    <source>
        <dbReference type="PROSITE-ProRule" id="PRU00023"/>
    </source>
</evidence>
<protein>
    <submittedName>
        <fullName evidence="4">Uncharacterized protein</fullName>
    </submittedName>
</protein>
<dbReference type="InterPro" id="IPR036770">
    <property type="entry name" value="Ankyrin_rpt-contain_sf"/>
</dbReference>
<evidence type="ECO:0000313" key="5">
    <source>
        <dbReference type="Proteomes" id="UP000216825"/>
    </source>
</evidence>
<name>A0A7D7L2A3_KOCVA</name>
<dbReference type="EMBL" id="CP059343">
    <property type="protein sequence ID" value="QMS56828.1"/>
    <property type="molecule type" value="Genomic_DNA"/>
</dbReference>